<reference evidence="2" key="1">
    <citation type="journal article" date="2023" name="G3 (Bethesda)">
        <title>Genome assembly and association tests identify interacting loci associated with vigor, precocity, and sex in interspecific pistachio rootstocks.</title>
        <authorList>
            <person name="Palmer W."/>
            <person name="Jacygrad E."/>
            <person name="Sagayaradj S."/>
            <person name="Cavanaugh K."/>
            <person name="Han R."/>
            <person name="Bertier L."/>
            <person name="Beede B."/>
            <person name="Kafkas S."/>
            <person name="Golino D."/>
            <person name="Preece J."/>
            <person name="Michelmore R."/>
        </authorList>
    </citation>
    <scope>NUCLEOTIDE SEQUENCE [LARGE SCALE GENOMIC DNA]</scope>
</reference>
<dbReference type="Proteomes" id="UP001163603">
    <property type="component" value="Chromosome 12"/>
</dbReference>
<gene>
    <name evidence="1" type="ORF">Pint_10126</name>
</gene>
<proteinExistence type="predicted"/>
<dbReference type="EMBL" id="CM047747">
    <property type="protein sequence ID" value="KAJ0017510.1"/>
    <property type="molecule type" value="Genomic_DNA"/>
</dbReference>
<comment type="caution">
    <text evidence="1">The sequence shown here is derived from an EMBL/GenBank/DDBJ whole genome shotgun (WGS) entry which is preliminary data.</text>
</comment>
<keyword evidence="2" id="KW-1185">Reference proteome</keyword>
<protein>
    <submittedName>
        <fullName evidence="1">Uncharacterized protein</fullName>
    </submittedName>
</protein>
<organism evidence="1 2">
    <name type="scientific">Pistacia integerrima</name>
    <dbReference type="NCBI Taxonomy" id="434235"/>
    <lineage>
        <taxon>Eukaryota</taxon>
        <taxon>Viridiplantae</taxon>
        <taxon>Streptophyta</taxon>
        <taxon>Embryophyta</taxon>
        <taxon>Tracheophyta</taxon>
        <taxon>Spermatophyta</taxon>
        <taxon>Magnoliopsida</taxon>
        <taxon>eudicotyledons</taxon>
        <taxon>Gunneridae</taxon>
        <taxon>Pentapetalae</taxon>
        <taxon>rosids</taxon>
        <taxon>malvids</taxon>
        <taxon>Sapindales</taxon>
        <taxon>Anacardiaceae</taxon>
        <taxon>Pistacia</taxon>
    </lineage>
</organism>
<evidence type="ECO:0000313" key="2">
    <source>
        <dbReference type="Proteomes" id="UP001163603"/>
    </source>
</evidence>
<name>A0ACC0XGM8_9ROSI</name>
<sequence length="59" mass="6524">MTRLTSSYWGTQVANHILSTLMCTLKGRGTGSNSFTYGSTQPKNFTPILLYGILNVSFF</sequence>
<accession>A0ACC0XGM8</accession>
<evidence type="ECO:0000313" key="1">
    <source>
        <dbReference type="EMBL" id="KAJ0017510.1"/>
    </source>
</evidence>